<dbReference type="Proteomes" id="UP000474104">
    <property type="component" value="Unassembled WGS sequence"/>
</dbReference>
<proteinExistence type="predicted"/>
<name>A0A9X5H3J3_9FIRM</name>
<dbReference type="EMBL" id="VIRB01000003">
    <property type="protein sequence ID" value="NDO67297.1"/>
    <property type="molecule type" value="Genomic_DNA"/>
</dbReference>
<dbReference type="RefSeq" id="WP_004068480.1">
    <property type="nucleotide sequence ID" value="NZ_VIRB01000003.1"/>
</dbReference>
<protein>
    <submittedName>
        <fullName evidence="1">DUF4246 domain-containing protein</fullName>
    </submittedName>
</protein>
<dbReference type="AlphaFoldDB" id="A0A9X5H3J3"/>
<dbReference type="OrthoDB" id="7846629at2"/>
<comment type="caution">
    <text evidence="1">The sequence shown here is derived from an EMBL/GenBank/DDBJ whole genome shotgun (WGS) entry which is preliminary data.</text>
</comment>
<sequence length="112" mass="12678">MNISEQVKELRYKADIFEKSGCAVDGIVKAFREAADTIETLSAKLQAANMEGIESSYGTGWISANRPPKSNKDVLVRYNSVKMGIGWYCERSKRWWTCDGCVPVEWRPLPED</sequence>
<organism evidence="1 2">
    <name type="scientific">Schaedlerella arabinosiphila</name>
    <dbReference type="NCBI Taxonomy" id="2044587"/>
    <lineage>
        <taxon>Bacteria</taxon>
        <taxon>Bacillati</taxon>
        <taxon>Bacillota</taxon>
        <taxon>Clostridia</taxon>
        <taxon>Lachnospirales</taxon>
        <taxon>Lachnospiraceae</taxon>
        <taxon>Schaedlerella</taxon>
    </lineage>
</organism>
<gene>
    <name evidence="1" type="ORF">FMM80_00520</name>
</gene>
<accession>A0A9X5H3J3</accession>
<evidence type="ECO:0000313" key="2">
    <source>
        <dbReference type="Proteomes" id="UP000474104"/>
    </source>
</evidence>
<evidence type="ECO:0000313" key="1">
    <source>
        <dbReference type="EMBL" id="NDO67297.1"/>
    </source>
</evidence>
<reference evidence="1 2" key="1">
    <citation type="submission" date="2019-07" db="EMBL/GenBank/DDBJ databases">
        <title>Draft genome sequences of 15 bacterial species constituting the stable defined intestinal microbiota of the GM15 gnotobiotic mouse model.</title>
        <authorList>
            <person name="Elie C."/>
            <person name="Mathieu A."/>
            <person name="Saliou A."/>
            <person name="Darnaud M."/>
            <person name="Leulier F."/>
            <person name="Tamellini A."/>
        </authorList>
    </citation>
    <scope>NUCLEOTIDE SEQUENCE [LARGE SCALE GENOMIC DNA]</scope>
    <source>
        <strain evidence="2">ASF 502</strain>
    </source>
</reference>